<dbReference type="AlphaFoldDB" id="A0AAT9LE02"/>
<dbReference type="Pfam" id="PF00011">
    <property type="entry name" value="HSP20"/>
    <property type="match status" value="1"/>
</dbReference>
<dbReference type="Gene3D" id="2.60.40.790">
    <property type="match status" value="1"/>
</dbReference>
<organism evidence="4">
    <name type="scientific">Candidatus Fermentithermobacillus carboniphilus</name>
    <dbReference type="NCBI Taxonomy" id="3085328"/>
    <lineage>
        <taxon>Bacteria</taxon>
        <taxon>Bacillati</taxon>
        <taxon>Bacillota</taxon>
        <taxon>Candidatus Fermentithermobacillia</taxon>
        <taxon>Candidatus Fermentithermobacillales</taxon>
        <taxon>Candidatus Fermentithermobacillaceae</taxon>
        <taxon>Candidatus Fermentithermobacillus</taxon>
    </lineage>
</organism>
<dbReference type="CDD" id="cd00298">
    <property type="entry name" value="ACD_sHsps_p23-like"/>
    <property type="match status" value="1"/>
</dbReference>
<evidence type="ECO:0000259" key="3">
    <source>
        <dbReference type="PROSITE" id="PS01031"/>
    </source>
</evidence>
<protein>
    <submittedName>
        <fullName evidence="4">Hsp20 family protein</fullName>
    </submittedName>
</protein>
<evidence type="ECO:0000313" key="4">
    <source>
        <dbReference type="EMBL" id="QUL99241.1"/>
    </source>
</evidence>
<evidence type="ECO:0000256" key="1">
    <source>
        <dbReference type="PROSITE-ProRule" id="PRU00285"/>
    </source>
</evidence>
<evidence type="ECO:0000256" key="2">
    <source>
        <dbReference type="RuleBase" id="RU003616"/>
    </source>
</evidence>
<reference evidence="4" key="1">
    <citation type="submission" date="2020-10" db="EMBL/GenBank/DDBJ databases">
        <authorList>
            <person name="Kadnikov V."/>
            <person name="Beletsky A.V."/>
            <person name="Mardanov A.V."/>
            <person name="Karnachuk O.V."/>
            <person name="Ravin N.V."/>
        </authorList>
    </citation>
    <scope>NUCLEOTIDE SEQUENCE</scope>
    <source>
        <strain evidence="4">Bu02</strain>
    </source>
</reference>
<comment type="similarity">
    <text evidence="1 2">Belongs to the small heat shock protein (HSP20) family.</text>
</comment>
<feature type="domain" description="SHSP" evidence="3">
    <location>
        <begin position="76"/>
        <end position="160"/>
    </location>
</feature>
<name>A0AAT9LE02_9FIRM</name>
<accession>A0AAT9LE02</accession>
<sequence length="160" mass="17288">MTKRNEPSGLGQFLSGIEGLINLVKEVTEQGVIAQTGEIRNLPKGARGMYGFSIKTIAGGLSQANSESGFKVRSFAAVSEAREPLVDIFDEKDRVLVVVEIPGVAAENISVEIRENILKLRARDGDRTYIKDVVLPPGVKCESLATAYRNGILEISIDKG</sequence>
<dbReference type="EMBL" id="CP062796">
    <property type="protein sequence ID" value="QUL99241.1"/>
    <property type="molecule type" value="Genomic_DNA"/>
</dbReference>
<dbReference type="PROSITE" id="PS01031">
    <property type="entry name" value="SHSP"/>
    <property type="match status" value="1"/>
</dbReference>
<proteinExistence type="inferred from homology"/>
<gene>
    <name evidence="4" type="ORF">IMF26_04075</name>
</gene>
<dbReference type="KEGG" id="fcz:IMF26_04075"/>
<dbReference type="InterPro" id="IPR002068">
    <property type="entry name" value="A-crystallin/Hsp20_dom"/>
</dbReference>
<reference evidence="4" key="2">
    <citation type="journal article" date="2023" name="Biology">
        <title>Prokaryotic Life Associated with Coal-Fire Gas Vents Revealed by Metagenomics.</title>
        <authorList>
            <person name="Kadnikov V.V."/>
            <person name="Mardanov A.V."/>
            <person name="Beletsky A.V."/>
            <person name="Karnachuk O.V."/>
            <person name="Ravin N.V."/>
        </authorList>
    </citation>
    <scope>NUCLEOTIDE SEQUENCE</scope>
    <source>
        <strain evidence="4">Bu02</strain>
    </source>
</reference>
<dbReference type="SUPFAM" id="SSF49764">
    <property type="entry name" value="HSP20-like chaperones"/>
    <property type="match status" value="1"/>
</dbReference>
<dbReference type="InterPro" id="IPR008978">
    <property type="entry name" value="HSP20-like_chaperone"/>
</dbReference>